<dbReference type="STRING" id="1914305.BLW93_06760"/>
<dbReference type="SUPFAM" id="SSF48150">
    <property type="entry name" value="DNA-glycosylase"/>
    <property type="match status" value="1"/>
</dbReference>
<dbReference type="InterPro" id="IPR011257">
    <property type="entry name" value="DNA_glycosylase"/>
</dbReference>
<evidence type="ECO:0000313" key="1">
    <source>
        <dbReference type="EMBL" id="OMH40148.1"/>
    </source>
</evidence>
<dbReference type="EMBL" id="MOEN01000026">
    <property type="protein sequence ID" value="OMH40148.1"/>
    <property type="molecule type" value="Genomic_DNA"/>
</dbReference>
<dbReference type="AlphaFoldDB" id="A0A1R1MK05"/>
<evidence type="ECO:0000313" key="2">
    <source>
        <dbReference type="Proteomes" id="UP000187408"/>
    </source>
</evidence>
<dbReference type="Pfam" id="PF09171">
    <property type="entry name" value="AGOG"/>
    <property type="match status" value="1"/>
</dbReference>
<dbReference type="RefSeq" id="WP_076713338.1">
    <property type="nucleotide sequence ID" value="NZ_MOEN01000026.1"/>
</dbReference>
<keyword evidence="2" id="KW-1185">Reference proteome</keyword>
<reference evidence="1 2" key="1">
    <citation type="submission" date="2016-10" db="EMBL/GenBank/DDBJ databases">
        <title>Genome sequence of a sulfur-reducing bacterium Desulfurobacterium indicum K6013.</title>
        <authorList>
            <person name="Cao J."/>
            <person name="Shao Z."/>
            <person name="Alain K."/>
            <person name="Jebbar M."/>
        </authorList>
    </citation>
    <scope>NUCLEOTIDE SEQUENCE [LARGE SCALE GENOMIC DNA]</scope>
    <source>
        <strain evidence="1 2">K6013</strain>
    </source>
</reference>
<organism evidence="1 2">
    <name type="scientific">Desulfurobacterium indicum</name>
    <dbReference type="NCBI Taxonomy" id="1914305"/>
    <lineage>
        <taxon>Bacteria</taxon>
        <taxon>Pseudomonadati</taxon>
        <taxon>Aquificota</taxon>
        <taxon>Aquificia</taxon>
        <taxon>Desulfurobacteriales</taxon>
        <taxon>Desulfurobacteriaceae</taxon>
        <taxon>Desulfurobacterium</taxon>
    </lineage>
</organism>
<protein>
    <submittedName>
        <fullName evidence="1">Uncharacterized protein</fullName>
    </submittedName>
</protein>
<gene>
    <name evidence="1" type="ORF">BLW93_06760</name>
</gene>
<name>A0A1R1MK05_9BACT</name>
<accession>A0A1R1MK05</accession>
<dbReference type="GO" id="GO:0003906">
    <property type="term" value="F:DNA-(apurinic or apyrimidinic site) endonuclease activity"/>
    <property type="evidence" value="ECO:0007669"/>
    <property type="project" value="InterPro"/>
</dbReference>
<dbReference type="Proteomes" id="UP000187408">
    <property type="component" value="Unassembled WGS sequence"/>
</dbReference>
<comment type="caution">
    <text evidence="1">The sequence shown here is derived from an EMBL/GenBank/DDBJ whole genome shotgun (WGS) entry which is preliminary data.</text>
</comment>
<proteinExistence type="predicted"/>
<dbReference type="GO" id="GO:0016799">
    <property type="term" value="F:hydrolase activity, hydrolyzing N-glycosyl compounds"/>
    <property type="evidence" value="ECO:0007669"/>
    <property type="project" value="InterPro"/>
</dbReference>
<dbReference type="Gene3D" id="1.10.1670.10">
    <property type="entry name" value="Helix-hairpin-Helix base-excision DNA repair enzymes (C-terminal)"/>
    <property type="match status" value="1"/>
</dbReference>
<dbReference type="GO" id="GO:0006281">
    <property type="term" value="P:DNA repair"/>
    <property type="evidence" value="ECO:0007669"/>
    <property type="project" value="InterPro"/>
</dbReference>
<dbReference type="InterPro" id="IPR023170">
    <property type="entry name" value="HhH_base_excis_C"/>
</dbReference>
<dbReference type="OrthoDB" id="2827923at2"/>
<dbReference type="InterPro" id="IPR015254">
    <property type="entry name" value="AGOG-like"/>
</dbReference>
<sequence>MGKKLNLKIHPDRAREVAKILTKKLSSEGIFESKKLPDDEIRKIPFKDREKLVAVLSLVTALDYMRDAEKLWQSAVETVKDKELQWIFSPKEVVKKGREELKKALLKHKIAMRKDKDTDIWWNISQTIAGDFNGSFLSFFNSFNYMVDKTYEKLDDKNWHEKFPNLSGRKIFPHWIRILKEKVEDLPFENIEKLPIPVDVHVTRATFTTGCITGTYKAKSITATVRKLVIKVWNEALKDENIPPVSMFRPLWLLSKHGCHYRKNGICPKKDKCPVKHLCVDGKVIVSASHVEIDTTL</sequence>